<reference evidence="3" key="1">
    <citation type="journal article" date="2019" name="Int. J. Syst. Evol. Microbiol.">
        <title>The Global Catalogue of Microorganisms (GCM) 10K type strain sequencing project: providing services to taxonomists for standard genome sequencing and annotation.</title>
        <authorList>
            <consortium name="The Broad Institute Genomics Platform"/>
            <consortium name="The Broad Institute Genome Sequencing Center for Infectious Disease"/>
            <person name="Wu L."/>
            <person name="Ma J."/>
        </authorList>
    </citation>
    <scope>NUCLEOTIDE SEQUENCE [LARGE SCALE GENOMIC DNA]</scope>
    <source>
        <strain evidence="3">JCM 17111</strain>
    </source>
</reference>
<evidence type="ECO:0000256" key="1">
    <source>
        <dbReference type="SAM" id="Phobius"/>
    </source>
</evidence>
<gene>
    <name evidence="2" type="ORF">GCM10022395_08590</name>
</gene>
<accession>A0ABP6X1L9</accession>
<keyword evidence="3" id="KW-1185">Reference proteome</keyword>
<sequence length="86" mass="9614">MKETIFKNEKSLNILNLLIQNGHYKGFVESGRFELTRNHFPNNYKITGILNDIGEFEITSSLKINMFGSGKILAIVGILLTLAISA</sequence>
<proteinExistence type="predicted"/>
<keyword evidence="1" id="KW-1133">Transmembrane helix</keyword>
<protein>
    <submittedName>
        <fullName evidence="2">Uncharacterized protein</fullName>
    </submittedName>
</protein>
<dbReference type="Proteomes" id="UP001500954">
    <property type="component" value="Unassembled WGS sequence"/>
</dbReference>
<evidence type="ECO:0000313" key="3">
    <source>
        <dbReference type="Proteomes" id="UP001500954"/>
    </source>
</evidence>
<dbReference type="EMBL" id="BAABCY010000025">
    <property type="protein sequence ID" value="GAA3560011.1"/>
    <property type="molecule type" value="Genomic_DNA"/>
</dbReference>
<evidence type="ECO:0000313" key="2">
    <source>
        <dbReference type="EMBL" id="GAA3560011.1"/>
    </source>
</evidence>
<organism evidence="2 3">
    <name type="scientific">Snuella lapsa</name>
    <dbReference type="NCBI Taxonomy" id="870481"/>
    <lineage>
        <taxon>Bacteria</taxon>
        <taxon>Pseudomonadati</taxon>
        <taxon>Bacteroidota</taxon>
        <taxon>Flavobacteriia</taxon>
        <taxon>Flavobacteriales</taxon>
        <taxon>Flavobacteriaceae</taxon>
        <taxon>Snuella</taxon>
    </lineage>
</organism>
<feature type="transmembrane region" description="Helical" evidence="1">
    <location>
        <begin position="64"/>
        <end position="84"/>
    </location>
</feature>
<name>A0ABP6X1L9_9FLAO</name>
<comment type="caution">
    <text evidence="2">The sequence shown here is derived from an EMBL/GenBank/DDBJ whole genome shotgun (WGS) entry which is preliminary data.</text>
</comment>
<keyword evidence="1" id="KW-0472">Membrane</keyword>
<keyword evidence="1" id="KW-0812">Transmembrane</keyword>